<dbReference type="EMBL" id="CAJVRM010000108">
    <property type="protein sequence ID" value="CAG8974527.1"/>
    <property type="molecule type" value="Genomic_DNA"/>
</dbReference>
<name>A0A9N9LL56_9HELO</name>
<evidence type="ECO:0000256" key="1">
    <source>
        <dbReference type="SAM" id="Coils"/>
    </source>
</evidence>
<evidence type="ECO:0000313" key="3">
    <source>
        <dbReference type="EMBL" id="CAG8974527.1"/>
    </source>
</evidence>
<dbReference type="OrthoDB" id="3548731at2759"/>
<feature type="region of interest" description="Disordered" evidence="2">
    <location>
        <begin position="1710"/>
        <end position="1788"/>
    </location>
</feature>
<accession>A0A9N9LL56</accession>
<evidence type="ECO:0000256" key="2">
    <source>
        <dbReference type="SAM" id="MobiDB-lite"/>
    </source>
</evidence>
<dbReference type="Proteomes" id="UP000701801">
    <property type="component" value="Unassembled WGS sequence"/>
</dbReference>
<protein>
    <submittedName>
        <fullName evidence="3">Uncharacterized protein</fullName>
    </submittedName>
</protein>
<reference evidence="3" key="1">
    <citation type="submission" date="2021-07" db="EMBL/GenBank/DDBJ databases">
        <authorList>
            <person name="Durling M."/>
        </authorList>
    </citation>
    <scope>NUCLEOTIDE SEQUENCE</scope>
</reference>
<gene>
    <name evidence="3" type="ORF">HYALB_00005797</name>
</gene>
<feature type="coiled-coil region" evidence="1">
    <location>
        <begin position="94"/>
        <end position="121"/>
    </location>
</feature>
<comment type="caution">
    <text evidence="3">The sequence shown here is derived from an EMBL/GenBank/DDBJ whole genome shotgun (WGS) entry which is preliminary data.</text>
</comment>
<sequence>MSLRGAGVINRWKERHRSISGISSATTANSNSKSPVLRPSTSYAASAAPSVAASAAPSAPPNRNFEKIVEDAVLNAFNSDVFKAVVASQIEPHLTQQHENIDRLKTSNLNLESNVQTQLENIPRMLQPALDHLTNLEIPNYENVLKELLAGQKALADSIAAFDGRLSTVETQVREFDGRVKALQEEVVNADLRSAIRFGEISNELQDRNSTLGDRFWNFERELGRKIEGQQRRVVGACEEIRKAIVVTQDKISSLETLHIGFEDKLTSDGERSENLSKKIDLVSKAISKLDSAEVVIQQDIKTIHETVSALDLSPLGHIPRRLDGMDRAISDIKRSIETQAAIASLDAKIASGNNARIDNLASSVGKMGKLIEDVHEHVCDDSEFDLTTEKLESIESKIVSLDDALENVRKNIKTMDTSALDSIKANVSALQSSVDTGFSSEKNSLEMIHNHLSLLPDSSKIDSIVSAMESNQTATIEKIDGLENSLEVLSEIAASTSEAISSHSVALDSAHGAIVSLHRETTSHFEPLSSSIAAVSQQVGSGNDAITGLGCKFGDLLSQYEAHITNLADISSRVGSENDLLRSLGSQVDLVITKSDVHHALLSELKENDKSVEIIAILENGKQSQIDHFSILGQDLDATKKYLENAQESTLSEMRTQTSIITSTLGNSNKSRQQHTTSNTEAKAFQEERFKILDEQFSALNAAVAKSHTAIASIQGTVGPILPGLEALKASYYGYATSLSEILDLNKLHSTSLSDIHSSSGEIVRGLEKSHLAAANVSSTLGDFAEAIARKDDIGDLHAMLSTILEGLDKHAGSLSQLSTSASIAELKGDISSAHDSRRDDSANTHSILSAVLEATNKHANVLQRLSTAEAVQELKGEVSASHDLLTTHSTTLSRVKDAVTDTAILDMAKNTNTSVNGVTDRINTLDKELKASLSVVKSLGEANTTSIQEVRSTLETSDIAHTIKAILDGTLSNKHQILEEAQAIKTAVSEFRSSSREKDILSEISSVRDMVQKVPEECKTENILHQIKTAVDLSDKNCASLVVVLESLKTISDNSSFAKILANVGILTSLVEDLRATQQDSQISELVESLNGTVSQHTCSIQDIHDNVRHVMDDTSSIKQIKDTILDVRRHTTAIPNVQDEIRKAREELSTSSSHALNDLNSVKQNGTQQGAALARTYDALLALDTKVKASEDFVYAAVQKLHSTMERELADNRSSIATSVDDVASDLKIDLHTLGSRLATSTNVLGSDLKSIDLGPMQTIVNQLKEDVHSIRELTAGTAENVAAIPVSFATTNALLTSETTKTCESVADLTRLVKSHGDLQRGNSKAIEEKIEHNTVTLSSIDKATSEMRDGVSSIVKEQLPKISDDIRAIDLNKLSSDTAETAKVLTDIGHTVKRLTNTTEVLVTELSDTKEHVTKTSGQILSQLTTETAKVIDITREVELSAQSRSLEMNTAVKENATMLSHISKTVGETPSKVEASLSRETALLAEAIRAVGDELSREATRNSKTANANSTALSTITAEISNLSSSTESKISTLHTDLTTTHLPELLSEIGATRTALESSNSFSFQALSADLKSVISAISTTSTAVRVNSAAISRVDKAVLETGAHVKGVIYEGNRQISSEIESALSQLDESIHDNGTRIRGISEYDIPRMETEIQTLDQSVERLIETSNRIGEKHKDALMVIGGRIIGTSKKFGEMVDAAQKGELDNGHGHGHGHSYGSHKNAHAPDNGQSPQSTRGSRILGTAKAETGGSGRFRRPSNASTRDSSKDSRVMGFHSSQDGK</sequence>
<feature type="compositionally biased region" description="Polar residues" evidence="2">
    <location>
        <begin position="1735"/>
        <end position="1744"/>
    </location>
</feature>
<evidence type="ECO:0000313" key="4">
    <source>
        <dbReference type="Proteomes" id="UP000701801"/>
    </source>
</evidence>
<keyword evidence="4" id="KW-1185">Reference proteome</keyword>
<proteinExistence type="predicted"/>
<organism evidence="3 4">
    <name type="scientific">Hymenoscyphus albidus</name>
    <dbReference type="NCBI Taxonomy" id="595503"/>
    <lineage>
        <taxon>Eukaryota</taxon>
        <taxon>Fungi</taxon>
        <taxon>Dikarya</taxon>
        <taxon>Ascomycota</taxon>
        <taxon>Pezizomycotina</taxon>
        <taxon>Leotiomycetes</taxon>
        <taxon>Helotiales</taxon>
        <taxon>Helotiaceae</taxon>
        <taxon>Hymenoscyphus</taxon>
    </lineage>
</organism>
<keyword evidence="1" id="KW-0175">Coiled coil</keyword>